<dbReference type="AlphaFoldDB" id="A0A9R0RAN5"/>
<evidence type="ECO:0000313" key="3">
    <source>
        <dbReference type="EMBL" id="VAH56116.1"/>
    </source>
</evidence>
<dbReference type="InterPro" id="IPR000407">
    <property type="entry name" value="GDA1_CD39_NTPase"/>
</dbReference>
<organism evidence="3 4">
    <name type="scientific">Triticum turgidum subsp. durum</name>
    <name type="common">Durum wheat</name>
    <name type="synonym">Triticum durum</name>
    <dbReference type="NCBI Taxonomy" id="4567"/>
    <lineage>
        <taxon>Eukaryota</taxon>
        <taxon>Viridiplantae</taxon>
        <taxon>Streptophyta</taxon>
        <taxon>Embryophyta</taxon>
        <taxon>Tracheophyta</taxon>
        <taxon>Spermatophyta</taxon>
        <taxon>Magnoliopsida</taxon>
        <taxon>Liliopsida</taxon>
        <taxon>Poales</taxon>
        <taxon>Poaceae</taxon>
        <taxon>BOP clade</taxon>
        <taxon>Pooideae</taxon>
        <taxon>Triticodae</taxon>
        <taxon>Triticeae</taxon>
        <taxon>Triticinae</taxon>
        <taxon>Triticum</taxon>
    </lineage>
</organism>
<keyword evidence="4" id="KW-1185">Reference proteome</keyword>
<evidence type="ECO:0000256" key="2">
    <source>
        <dbReference type="ARBA" id="ARBA00022801"/>
    </source>
</evidence>
<reference evidence="3 4" key="1">
    <citation type="submission" date="2017-09" db="EMBL/GenBank/DDBJ databases">
        <authorList>
            <consortium name="International Durum Wheat Genome Sequencing Consortium (IDWGSC)"/>
            <person name="Milanesi L."/>
        </authorList>
    </citation>
    <scope>NUCLEOTIDE SEQUENCE [LARGE SCALE GENOMIC DNA]</scope>
    <source>
        <strain evidence="4">cv. Svevo</strain>
    </source>
</reference>
<proteinExistence type="inferred from homology"/>
<comment type="similarity">
    <text evidence="1">Belongs to the GDA1/CD39 NTPase family.</text>
</comment>
<protein>
    <submittedName>
        <fullName evidence="3">Uncharacterized protein</fullName>
    </submittedName>
</protein>
<evidence type="ECO:0000256" key="1">
    <source>
        <dbReference type="ARBA" id="ARBA00009283"/>
    </source>
</evidence>
<dbReference type="Gramene" id="TRITD3Av1G010740.1">
    <property type="protein sequence ID" value="TRITD3Av1G010740.1"/>
    <property type="gene ID" value="TRITD3Av1G010740"/>
</dbReference>
<name>A0A9R0RAN5_TRITD</name>
<dbReference type="GO" id="GO:0016787">
    <property type="term" value="F:hydrolase activity"/>
    <property type="evidence" value="ECO:0007669"/>
    <property type="project" value="UniProtKB-KW"/>
</dbReference>
<dbReference type="Pfam" id="PF01150">
    <property type="entry name" value="GDA1_CD39"/>
    <property type="match status" value="1"/>
</dbReference>
<dbReference type="Proteomes" id="UP000324705">
    <property type="component" value="Chromosome 3A"/>
</dbReference>
<gene>
    <name evidence="3" type="ORF">TRITD_3Av1G010740</name>
</gene>
<accession>A0A9R0RAN5</accession>
<evidence type="ECO:0000313" key="4">
    <source>
        <dbReference type="Proteomes" id="UP000324705"/>
    </source>
</evidence>
<keyword evidence="2" id="KW-0378">Hydrolase</keyword>
<dbReference type="Gene3D" id="3.30.420.40">
    <property type="match status" value="1"/>
</dbReference>
<sequence>MDLVEIGDDIEVFARVQPGLSSYAGRPQEAAKSMLPLLGKAKSVVPGSLMKTTPLKLGVRIEQKWNSVSE</sequence>
<dbReference type="EMBL" id="LT934115">
    <property type="protein sequence ID" value="VAH56116.1"/>
    <property type="molecule type" value="Genomic_DNA"/>
</dbReference>